<evidence type="ECO:0000256" key="3">
    <source>
        <dbReference type="ARBA" id="ARBA00022982"/>
    </source>
</evidence>
<sequence length="378" mass="42417">MEPGTNKLLLLRVLRIALFTAPMFAGVASTHAQAANDTLTVRIRAVPGMQYDVVRFAAEPGRHVKLVLTNADEMEHNMLINKPEQREAVVNAALALGQQGPKMNYIPEDADVLWVIPLLEPGESDSITFRAPRQTGVYPYVCTFPGHGFVMFGSMHVTNGVMPPLEDDPSVPAGRRADAEAEQIGNEKTQGHPYEPEPPYLYRVLMPDVGPAAIAVSLPNKLSYCWDAGTCRLRYAWQGEFLDMTDYWTIKGELHAKILGTVFYRDKTDFPFRLGVPDKIPSVDFKGYRLVNRFPEFHYYLDDVEVFELILAKEDGSGLVRKFRMPKVSQSVWLVHEPNDGATYTFSSGKWQGNTLLLSQDEAKEFTITMTRKGEASR</sequence>
<protein>
    <submittedName>
        <fullName evidence="6">Plastocyanin/azurin family copper-binding protein</fullName>
    </submittedName>
</protein>
<dbReference type="InterPro" id="IPR008972">
    <property type="entry name" value="Cupredoxin"/>
</dbReference>
<gene>
    <name evidence="6" type="ORF">RT717_14230</name>
</gene>
<evidence type="ECO:0000313" key="7">
    <source>
        <dbReference type="Proteomes" id="UP001302349"/>
    </source>
</evidence>
<dbReference type="InterPro" id="IPR028871">
    <property type="entry name" value="BlueCu_1_BS"/>
</dbReference>
<keyword evidence="5" id="KW-0732">Signal</keyword>
<proteinExistence type="predicted"/>
<dbReference type="CDD" id="cd04233">
    <property type="entry name" value="Auracyanin"/>
    <property type="match status" value="1"/>
</dbReference>
<dbReference type="PROSITE" id="PS00196">
    <property type="entry name" value="COPPER_BLUE"/>
    <property type="match status" value="1"/>
</dbReference>
<dbReference type="Gene3D" id="2.60.40.420">
    <property type="entry name" value="Cupredoxins - blue copper proteins"/>
    <property type="match status" value="1"/>
</dbReference>
<dbReference type="Proteomes" id="UP001302349">
    <property type="component" value="Chromosome"/>
</dbReference>
<organism evidence="6 7">
    <name type="scientific">Imperialibacter roseus</name>
    <dbReference type="NCBI Taxonomy" id="1324217"/>
    <lineage>
        <taxon>Bacteria</taxon>
        <taxon>Pseudomonadati</taxon>
        <taxon>Bacteroidota</taxon>
        <taxon>Cytophagia</taxon>
        <taxon>Cytophagales</taxon>
        <taxon>Flammeovirgaceae</taxon>
        <taxon>Imperialibacter</taxon>
    </lineage>
</organism>
<dbReference type="PANTHER" id="PTHR38439:SF2">
    <property type="entry name" value="OUTER MEMBRANE PROTEIN H.8"/>
    <property type="match status" value="1"/>
</dbReference>
<dbReference type="InterPro" id="IPR050845">
    <property type="entry name" value="Cu-binding_ET"/>
</dbReference>
<name>A0ABZ0IGR8_9BACT</name>
<keyword evidence="2" id="KW-0479">Metal-binding</keyword>
<feature type="chain" id="PRO_5046959998" evidence="5">
    <location>
        <begin position="35"/>
        <end position="378"/>
    </location>
</feature>
<evidence type="ECO:0000256" key="4">
    <source>
        <dbReference type="ARBA" id="ARBA00023008"/>
    </source>
</evidence>
<reference evidence="6 7" key="1">
    <citation type="journal article" date="2023" name="Microbiol. Resour. Announc.">
        <title>Complete Genome Sequence of Imperialibacter roseus strain P4T.</title>
        <authorList>
            <person name="Tizabi D.R."/>
            <person name="Bachvaroff T."/>
            <person name="Hill R.T."/>
        </authorList>
    </citation>
    <scope>NUCLEOTIDE SEQUENCE [LARGE SCALE GENOMIC DNA]</scope>
    <source>
        <strain evidence="6 7">P4T</strain>
    </source>
</reference>
<evidence type="ECO:0000256" key="1">
    <source>
        <dbReference type="ARBA" id="ARBA00022448"/>
    </source>
</evidence>
<dbReference type="EMBL" id="CP136051">
    <property type="protein sequence ID" value="WOK04234.1"/>
    <property type="molecule type" value="Genomic_DNA"/>
</dbReference>
<evidence type="ECO:0000256" key="5">
    <source>
        <dbReference type="SAM" id="SignalP"/>
    </source>
</evidence>
<evidence type="ECO:0000313" key="6">
    <source>
        <dbReference type="EMBL" id="WOK04234.1"/>
    </source>
</evidence>
<keyword evidence="7" id="KW-1185">Reference proteome</keyword>
<evidence type="ECO:0000256" key="2">
    <source>
        <dbReference type="ARBA" id="ARBA00022723"/>
    </source>
</evidence>
<dbReference type="RefSeq" id="WP_317487049.1">
    <property type="nucleotide sequence ID" value="NZ_CP136051.1"/>
</dbReference>
<keyword evidence="3" id="KW-0249">Electron transport</keyword>
<keyword evidence="4" id="KW-0186">Copper</keyword>
<feature type="signal peptide" evidence="5">
    <location>
        <begin position="1"/>
        <end position="34"/>
    </location>
</feature>
<keyword evidence="1" id="KW-0813">Transport</keyword>
<dbReference type="PANTHER" id="PTHR38439">
    <property type="entry name" value="AURACYANIN-B"/>
    <property type="match status" value="1"/>
</dbReference>
<dbReference type="SUPFAM" id="SSF49503">
    <property type="entry name" value="Cupredoxins"/>
    <property type="match status" value="1"/>
</dbReference>
<accession>A0ABZ0IGR8</accession>